<dbReference type="OMA" id="PYYCDIE"/>
<sequence>MVEHNFRKDYVFFNKTIFTEHNVPLPCSDDERIHFYNENTKFHTSIGSGELNNTLKYSSPTGKLFLTSYRIVYRPAEINEYFSSFHCGLNSIISVFDDHFQFNIDDVFLSSVYISFIDTQKQVFYGLLKELLSRDTVDSDYDENTADLPYYCDIEDNNY</sequence>
<name>L7JVX8_TRAHO</name>
<dbReference type="OrthoDB" id="1259151at2759"/>
<dbReference type="AlphaFoldDB" id="L7JVX8"/>
<reference evidence="1 2" key="1">
    <citation type="journal article" date="2012" name="PLoS Pathog.">
        <title>The genome of the obligate intracellular parasite Trachipleistophora hominis: new insights into microsporidian genome dynamics and reductive evolution.</title>
        <authorList>
            <person name="Heinz E."/>
            <person name="Williams T.A."/>
            <person name="Nakjang S."/>
            <person name="Noel C.J."/>
            <person name="Swan D.C."/>
            <person name="Goldberg A.V."/>
            <person name="Harris S.R."/>
            <person name="Weinmaier T."/>
            <person name="Markert S."/>
            <person name="Becher D."/>
            <person name="Bernhardt J."/>
            <person name="Dagan T."/>
            <person name="Hacker C."/>
            <person name="Lucocq J.M."/>
            <person name="Schweder T."/>
            <person name="Rattei T."/>
            <person name="Hall N."/>
            <person name="Hirt R.P."/>
            <person name="Embley T.M."/>
        </authorList>
    </citation>
    <scope>NUCLEOTIDE SEQUENCE [LARGE SCALE GENOMIC DNA]</scope>
</reference>
<evidence type="ECO:0000313" key="2">
    <source>
        <dbReference type="Proteomes" id="UP000011185"/>
    </source>
</evidence>
<keyword evidence="2" id="KW-1185">Reference proteome</keyword>
<protein>
    <recommendedName>
        <fullName evidence="3">GRAM domain-containing protein</fullName>
    </recommendedName>
</protein>
<evidence type="ECO:0008006" key="3">
    <source>
        <dbReference type="Google" id="ProtNLM"/>
    </source>
</evidence>
<dbReference type="InParanoid" id="L7JVX8"/>
<proteinExistence type="predicted"/>
<organism evidence="1 2">
    <name type="scientific">Trachipleistophora hominis</name>
    <name type="common">Microsporidian parasite</name>
    <dbReference type="NCBI Taxonomy" id="72359"/>
    <lineage>
        <taxon>Eukaryota</taxon>
        <taxon>Fungi</taxon>
        <taxon>Fungi incertae sedis</taxon>
        <taxon>Microsporidia</taxon>
        <taxon>Pleistophoridae</taxon>
        <taxon>Trachipleistophora</taxon>
    </lineage>
</organism>
<dbReference type="VEuPathDB" id="MicrosporidiaDB:THOM_1447"/>
<evidence type="ECO:0000313" key="1">
    <source>
        <dbReference type="EMBL" id="ELQ75584.1"/>
    </source>
</evidence>
<accession>L7JVX8</accession>
<dbReference type="HOGENOM" id="CLU_1687150_0_0_1"/>
<gene>
    <name evidence="1" type="ORF">THOM_1447</name>
</gene>
<dbReference type="Proteomes" id="UP000011185">
    <property type="component" value="Unassembled WGS sequence"/>
</dbReference>
<dbReference type="EMBL" id="JH993941">
    <property type="protein sequence ID" value="ELQ75584.1"/>
    <property type="molecule type" value="Genomic_DNA"/>
</dbReference>